<sequence>MWRSSLPTVTTVPSDLLLKRARHTPSSPCSTGAGIRMNAGSMHYRPQTRATHTAAGVPLSPGCDVTLPECMASSAAPSCPGQDSNKHRSKLSLNVDVEAKRMLEEELDRGTTGLQRC</sequence>
<dbReference type="Proteomes" id="UP000693946">
    <property type="component" value="Linkage Group LG11"/>
</dbReference>
<evidence type="ECO:0000313" key="1">
    <source>
        <dbReference type="EMBL" id="KAG7521424.1"/>
    </source>
</evidence>
<comment type="caution">
    <text evidence="1">The sequence shown here is derived from an EMBL/GenBank/DDBJ whole genome shotgun (WGS) entry which is preliminary data.</text>
</comment>
<dbReference type="AlphaFoldDB" id="A0AAV6SVL0"/>
<evidence type="ECO:0000313" key="2">
    <source>
        <dbReference type="Proteomes" id="UP000693946"/>
    </source>
</evidence>
<protein>
    <submittedName>
        <fullName evidence="1">Uncharacterized protein</fullName>
    </submittedName>
</protein>
<organism evidence="1 2">
    <name type="scientific">Solea senegalensis</name>
    <name type="common">Senegalese sole</name>
    <dbReference type="NCBI Taxonomy" id="28829"/>
    <lineage>
        <taxon>Eukaryota</taxon>
        <taxon>Metazoa</taxon>
        <taxon>Chordata</taxon>
        <taxon>Craniata</taxon>
        <taxon>Vertebrata</taxon>
        <taxon>Euteleostomi</taxon>
        <taxon>Actinopterygii</taxon>
        <taxon>Neopterygii</taxon>
        <taxon>Teleostei</taxon>
        <taxon>Neoteleostei</taxon>
        <taxon>Acanthomorphata</taxon>
        <taxon>Carangaria</taxon>
        <taxon>Pleuronectiformes</taxon>
        <taxon>Pleuronectoidei</taxon>
        <taxon>Soleidae</taxon>
        <taxon>Solea</taxon>
    </lineage>
</organism>
<accession>A0AAV6SVL0</accession>
<proteinExistence type="predicted"/>
<dbReference type="EMBL" id="JAGKHQ010000003">
    <property type="protein sequence ID" value="KAG7521424.1"/>
    <property type="molecule type" value="Genomic_DNA"/>
</dbReference>
<name>A0AAV6SVL0_SOLSE</name>
<gene>
    <name evidence="1" type="ORF">JOB18_048258</name>
</gene>
<reference evidence="1 2" key="1">
    <citation type="journal article" date="2021" name="Sci. Rep.">
        <title>Chromosome anchoring in Senegalese sole (Solea senegalensis) reveals sex-associated markers and genome rearrangements in flatfish.</title>
        <authorList>
            <person name="Guerrero-Cozar I."/>
            <person name="Gomez-Garrido J."/>
            <person name="Berbel C."/>
            <person name="Martinez-Blanch J.F."/>
            <person name="Alioto T."/>
            <person name="Claros M.G."/>
            <person name="Gagnaire P.A."/>
            <person name="Manchado M."/>
        </authorList>
    </citation>
    <scope>NUCLEOTIDE SEQUENCE [LARGE SCALE GENOMIC DNA]</scope>
    <source>
        <strain evidence="1">Sse05_10M</strain>
    </source>
</reference>
<keyword evidence="2" id="KW-1185">Reference proteome</keyword>